<dbReference type="InterPro" id="IPR036866">
    <property type="entry name" value="RibonucZ/Hydroxyglut_hydro"/>
</dbReference>
<evidence type="ECO:0000313" key="3">
    <source>
        <dbReference type="EMBL" id="MED6254761.1"/>
    </source>
</evidence>
<dbReference type="InterPro" id="IPR057480">
    <property type="entry name" value="MAP1A/B/S-like_MBL"/>
</dbReference>
<name>A0ABU7BXW9_9TELE</name>
<dbReference type="SUPFAM" id="SSF56281">
    <property type="entry name" value="Metallo-hydrolase/oxidoreductase"/>
    <property type="match status" value="1"/>
</dbReference>
<dbReference type="PANTHER" id="PTHR13843:SF11">
    <property type="entry name" value="MICROTUBULE-ASSOCIATED PROTEIN 1S"/>
    <property type="match status" value="1"/>
</dbReference>
<proteinExistence type="predicted"/>
<evidence type="ECO:0000313" key="4">
    <source>
        <dbReference type="Proteomes" id="UP001345963"/>
    </source>
</evidence>
<reference evidence="3 4" key="1">
    <citation type="submission" date="2021-07" db="EMBL/GenBank/DDBJ databases">
        <authorList>
            <person name="Palmer J.M."/>
        </authorList>
    </citation>
    <scope>NUCLEOTIDE SEQUENCE [LARGE SCALE GENOMIC DNA]</scope>
    <source>
        <strain evidence="3 4">AT_MEX2019</strain>
        <tissue evidence="3">Muscle</tissue>
    </source>
</reference>
<dbReference type="Proteomes" id="UP001345963">
    <property type="component" value="Unassembled WGS sequence"/>
</dbReference>
<protein>
    <submittedName>
        <fullName evidence="3">Uncharacterized protein</fullName>
    </submittedName>
</protein>
<gene>
    <name evidence="3" type="ORF">ATANTOWER_032879</name>
</gene>
<accession>A0ABU7BXW9</accession>
<evidence type="ECO:0000259" key="2">
    <source>
        <dbReference type="Pfam" id="PF25281"/>
    </source>
</evidence>
<sequence>MASSRVLEREVQQESKTATPDFCPHKYSLLVIIGRTARHRQTEHIRKEIERGIRSWDVDLKSCNLNLFLQEFLSHHTASFKGAGQKCLRHYTKVLDTQVLISPSQELAYSEAFALLSRESAHKLLILTGLSVEESGEVLFHRGQFSPEHLRRIITEQFIDQESAASCPHLTKINLTLSCPNIGHWRKILLGNPPLEGPFTLCINAPEVLPAMESLGEFTSLISSTICPASPFDLLPPPTTVGFLKLSRPCCYVFPAGRGDCAFFAVNGFTMLVDGGSDSQACFWKLVRHLDRVDAVLLTHVGTENLPGAVSFLERKVAEKELSYDVKGKRTSNFQ</sequence>
<dbReference type="InterPro" id="IPR056617">
    <property type="entry name" value="MAP1B/S_N"/>
</dbReference>
<dbReference type="Pfam" id="PF25281">
    <property type="entry name" value="MBL_MAP1B"/>
    <property type="match status" value="1"/>
</dbReference>
<dbReference type="InterPro" id="IPR026074">
    <property type="entry name" value="MAP1"/>
</dbReference>
<keyword evidence="4" id="KW-1185">Reference proteome</keyword>
<dbReference type="PANTHER" id="PTHR13843">
    <property type="entry name" value="MICROTUBULE-ASSOCIATED PROTEIN"/>
    <property type="match status" value="1"/>
</dbReference>
<feature type="domain" description="Microtubule-associated protein 1B/S N-terminal" evidence="1">
    <location>
        <begin position="29"/>
        <end position="223"/>
    </location>
</feature>
<dbReference type="Pfam" id="PF23415">
    <property type="entry name" value="MAPB1_N"/>
    <property type="match status" value="1"/>
</dbReference>
<evidence type="ECO:0000259" key="1">
    <source>
        <dbReference type="Pfam" id="PF23415"/>
    </source>
</evidence>
<comment type="caution">
    <text evidence="3">The sequence shown here is derived from an EMBL/GenBank/DDBJ whole genome shotgun (WGS) entry which is preliminary data.</text>
</comment>
<organism evidence="3 4">
    <name type="scientific">Ataeniobius toweri</name>
    <dbReference type="NCBI Taxonomy" id="208326"/>
    <lineage>
        <taxon>Eukaryota</taxon>
        <taxon>Metazoa</taxon>
        <taxon>Chordata</taxon>
        <taxon>Craniata</taxon>
        <taxon>Vertebrata</taxon>
        <taxon>Euteleostomi</taxon>
        <taxon>Actinopterygii</taxon>
        <taxon>Neopterygii</taxon>
        <taxon>Teleostei</taxon>
        <taxon>Neoteleostei</taxon>
        <taxon>Acanthomorphata</taxon>
        <taxon>Ovalentaria</taxon>
        <taxon>Atherinomorphae</taxon>
        <taxon>Cyprinodontiformes</taxon>
        <taxon>Goodeidae</taxon>
        <taxon>Ataeniobius</taxon>
    </lineage>
</organism>
<dbReference type="EMBL" id="JAHUTI010069833">
    <property type="protein sequence ID" value="MED6254761.1"/>
    <property type="molecule type" value="Genomic_DNA"/>
</dbReference>
<feature type="domain" description="Microtubule-associated protein 1A/B/S-like MBL-like" evidence="2">
    <location>
        <begin position="230"/>
        <end position="321"/>
    </location>
</feature>